<dbReference type="Pfam" id="PF13192">
    <property type="entry name" value="Thioredoxin_3"/>
    <property type="match status" value="1"/>
</dbReference>
<dbReference type="Proteomes" id="UP000068196">
    <property type="component" value="Chromosome"/>
</dbReference>
<evidence type="ECO:0000259" key="1">
    <source>
        <dbReference type="Pfam" id="PF13192"/>
    </source>
</evidence>
<sequence>MSEKIRIDVFMNLTCTTEPQLRENLKKALSLEGLTAEVSYKRLSPEEAERLGLKGSPTVIINGKELQPLPQGGFT</sequence>
<proteinExistence type="predicted"/>
<evidence type="ECO:0000313" key="3">
    <source>
        <dbReference type="Proteomes" id="UP000068196"/>
    </source>
</evidence>
<dbReference type="InterPro" id="IPR012336">
    <property type="entry name" value="Thioredoxin-like_fold"/>
</dbReference>
<dbReference type="KEGG" id="cthi:THC_1585"/>
<dbReference type="Gene3D" id="3.40.30.10">
    <property type="entry name" value="Glutaredoxin"/>
    <property type="match status" value="1"/>
</dbReference>
<keyword evidence="3" id="KW-1185">Reference proteome</keyword>
<reference evidence="2 3" key="1">
    <citation type="journal article" date="2016" name="Int. J. Syst. Evol. Microbiol.">
        <title>Caldimicrobium thiodismutans sp. nov., a sulfur-disproportionating bacterium isolated from a hot spring, and emended description of the genus Caldimicrobium.</title>
        <authorList>
            <person name="Kojima H."/>
            <person name="Umezawa K."/>
            <person name="Fukui M."/>
        </authorList>
    </citation>
    <scope>NUCLEOTIDE SEQUENCE [LARGE SCALE GENOMIC DNA]</scope>
    <source>
        <strain evidence="2 3">TF1</strain>
    </source>
</reference>
<evidence type="ECO:0000313" key="2">
    <source>
        <dbReference type="EMBL" id="BAU23949.1"/>
    </source>
</evidence>
<dbReference type="OrthoDB" id="7185309at2"/>
<reference evidence="3" key="2">
    <citation type="journal article" date="2016" name="Int. J. Syst. Evol. Microbiol.">
        <title>Caldimicrobium thiodismutans sp. nov., a sulfur-disproportionating bacterium isolated from a hot spring.</title>
        <authorList>
            <person name="Kojima H."/>
            <person name="Umezawa K."/>
            <person name="Fukui M."/>
        </authorList>
    </citation>
    <scope>NUCLEOTIDE SEQUENCE [LARGE SCALE GENOMIC DNA]</scope>
    <source>
        <strain evidence="3">TF1</strain>
    </source>
</reference>
<name>A0A0U4W4D6_9BACT</name>
<organism evidence="2 3">
    <name type="scientific">Caldimicrobium thiodismutans</name>
    <dbReference type="NCBI Taxonomy" id="1653476"/>
    <lineage>
        <taxon>Bacteria</taxon>
        <taxon>Pseudomonadati</taxon>
        <taxon>Thermodesulfobacteriota</taxon>
        <taxon>Thermodesulfobacteria</taxon>
        <taxon>Thermodesulfobacteriales</taxon>
        <taxon>Thermodesulfobacteriaceae</taxon>
        <taxon>Caldimicrobium</taxon>
    </lineage>
</organism>
<accession>A0A0U4W4D6</accession>
<protein>
    <recommendedName>
        <fullName evidence="1">Thioredoxin-like fold domain-containing protein</fullName>
    </recommendedName>
</protein>
<gene>
    <name evidence="2" type="ORF">THC_1585</name>
</gene>
<dbReference type="AlphaFoldDB" id="A0A0U4W4D6"/>
<feature type="domain" description="Thioredoxin-like fold" evidence="1">
    <location>
        <begin position="6"/>
        <end position="64"/>
    </location>
</feature>
<dbReference type="RefSeq" id="WP_068515806.1">
    <property type="nucleotide sequence ID" value="NZ_AP014945.1"/>
</dbReference>
<dbReference type="EMBL" id="AP014945">
    <property type="protein sequence ID" value="BAU23949.1"/>
    <property type="molecule type" value="Genomic_DNA"/>
</dbReference>